<dbReference type="AlphaFoldDB" id="A0A1B9GIR7"/>
<dbReference type="EMBL" id="KV700140">
    <property type="protein sequence ID" value="OCF30878.1"/>
    <property type="molecule type" value="Genomic_DNA"/>
</dbReference>
<dbReference type="Proteomes" id="UP000092666">
    <property type="component" value="Unassembled WGS sequence"/>
</dbReference>
<accession>A0A1B9GIR7</accession>
<reference evidence="1 2" key="1">
    <citation type="submission" date="2013-07" db="EMBL/GenBank/DDBJ databases">
        <title>The Genome Sequence of Cryptococcus heveanensis BCC8398.</title>
        <authorList>
            <consortium name="The Broad Institute Genome Sequencing Platform"/>
            <person name="Cuomo C."/>
            <person name="Litvintseva A."/>
            <person name="Chen Y."/>
            <person name="Heitman J."/>
            <person name="Sun S."/>
            <person name="Springer D."/>
            <person name="Dromer F."/>
            <person name="Young S.K."/>
            <person name="Zeng Q."/>
            <person name="Gargeya S."/>
            <person name="Fitzgerald M."/>
            <person name="Abouelleil A."/>
            <person name="Alvarado L."/>
            <person name="Berlin A.M."/>
            <person name="Chapman S.B."/>
            <person name="Dewar J."/>
            <person name="Goldberg J."/>
            <person name="Griggs A."/>
            <person name="Gujja S."/>
            <person name="Hansen M."/>
            <person name="Howarth C."/>
            <person name="Imamovic A."/>
            <person name="Larimer J."/>
            <person name="McCowan C."/>
            <person name="Murphy C."/>
            <person name="Pearson M."/>
            <person name="Priest M."/>
            <person name="Roberts A."/>
            <person name="Saif S."/>
            <person name="Shea T."/>
            <person name="Sykes S."/>
            <person name="Wortman J."/>
            <person name="Nusbaum C."/>
            <person name="Birren B."/>
        </authorList>
    </citation>
    <scope>NUCLEOTIDE SEQUENCE [LARGE SCALE GENOMIC DNA]</scope>
    <source>
        <strain evidence="1 2">BCC8398</strain>
    </source>
</reference>
<sequence length="205" mass="23258">MPSTVWDVPVFDFFSTYEHGLDAESTIHSGQTCIGEVSDIQTLDKLVPAPLHHIEINREEGEEEVRIVDGKTGDYHRSTLPASKLLIAELDRRTAEIFSPQEHAFPPESELGEEKEGDFQKSFIMYDDEGLRILPPIRHAGTLNTYEEYLAKDGGFAVWYEVEEFVGVACTRTGEMWWVTEEVKRRVLEAAKNRPDWCPVEGAEG</sequence>
<name>A0A1B9GIR7_9TREE</name>
<proteinExistence type="predicted"/>
<evidence type="ECO:0000313" key="2">
    <source>
        <dbReference type="Proteomes" id="UP000092666"/>
    </source>
</evidence>
<organism evidence="1 2">
    <name type="scientific">Kwoniella heveanensis BCC8398</name>
    <dbReference type="NCBI Taxonomy" id="1296120"/>
    <lineage>
        <taxon>Eukaryota</taxon>
        <taxon>Fungi</taxon>
        <taxon>Dikarya</taxon>
        <taxon>Basidiomycota</taxon>
        <taxon>Agaricomycotina</taxon>
        <taxon>Tremellomycetes</taxon>
        <taxon>Tremellales</taxon>
        <taxon>Cryptococcaceae</taxon>
        <taxon>Kwoniella</taxon>
    </lineage>
</organism>
<evidence type="ECO:0000313" key="1">
    <source>
        <dbReference type="EMBL" id="OCF30878.1"/>
    </source>
</evidence>
<gene>
    <name evidence="1" type="ORF">I316_07511</name>
</gene>
<protein>
    <submittedName>
        <fullName evidence="1">Uncharacterized protein</fullName>
    </submittedName>
</protein>
<reference evidence="2" key="2">
    <citation type="submission" date="2013-12" db="EMBL/GenBank/DDBJ databases">
        <title>Evolution of pathogenesis and genome organization in the Tremellales.</title>
        <authorList>
            <person name="Cuomo C."/>
            <person name="Litvintseva A."/>
            <person name="Heitman J."/>
            <person name="Chen Y."/>
            <person name="Sun S."/>
            <person name="Springer D."/>
            <person name="Dromer F."/>
            <person name="Young S."/>
            <person name="Zeng Q."/>
            <person name="Chapman S."/>
            <person name="Gujja S."/>
            <person name="Saif S."/>
            <person name="Birren B."/>
        </authorList>
    </citation>
    <scope>NUCLEOTIDE SEQUENCE [LARGE SCALE GENOMIC DNA]</scope>
    <source>
        <strain evidence="2">BCC8398</strain>
    </source>
</reference>
<keyword evidence="2" id="KW-1185">Reference proteome</keyword>